<evidence type="ECO:0000256" key="2">
    <source>
        <dbReference type="ARBA" id="ARBA00022525"/>
    </source>
</evidence>
<evidence type="ECO:0000256" key="3">
    <source>
        <dbReference type="ARBA" id="ARBA00022729"/>
    </source>
</evidence>
<evidence type="ECO:0000313" key="10">
    <source>
        <dbReference type="Proteomes" id="UP000308730"/>
    </source>
</evidence>
<name>A0A4S4MTU2_9APHY</name>
<evidence type="ECO:0000256" key="6">
    <source>
        <dbReference type="SAM" id="Phobius"/>
    </source>
</evidence>
<evidence type="ECO:0000256" key="4">
    <source>
        <dbReference type="ARBA" id="ARBA00023157"/>
    </source>
</evidence>
<dbReference type="OrthoDB" id="4505683at2759"/>
<feature type="domain" description="CFEM" evidence="8">
    <location>
        <begin position="11"/>
        <end position="123"/>
    </location>
</feature>
<dbReference type="Proteomes" id="UP000308730">
    <property type="component" value="Unassembled WGS sequence"/>
</dbReference>
<dbReference type="InterPro" id="IPR008427">
    <property type="entry name" value="Extracellular_membr_CFEM_dom"/>
</dbReference>
<evidence type="ECO:0000256" key="7">
    <source>
        <dbReference type="SAM" id="SignalP"/>
    </source>
</evidence>
<evidence type="ECO:0000256" key="5">
    <source>
        <dbReference type="SAM" id="MobiDB-lite"/>
    </source>
</evidence>
<feature type="region of interest" description="Disordered" evidence="5">
    <location>
        <begin position="107"/>
        <end position="159"/>
    </location>
</feature>
<accession>A0A4S4MTU2</accession>
<dbReference type="EMBL" id="SGPM01000112">
    <property type="protein sequence ID" value="THH29696.1"/>
    <property type="molecule type" value="Genomic_DNA"/>
</dbReference>
<feature type="signal peptide" evidence="7">
    <location>
        <begin position="1"/>
        <end position="21"/>
    </location>
</feature>
<dbReference type="GO" id="GO:0005576">
    <property type="term" value="C:extracellular region"/>
    <property type="evidence" value="ECO:0007669"/>
    <property type="project" value="UniProtKB-SubCell"/>
</dbReference>
<feature type="chain" id="PRO_5020779381" description="CFEM domain-containing protein" evidence="7">
    <location>
        <begin position="22"/>
        <end position="186"/>
    </location>
</feature>
<proteinExistence type="predicted"/>
<keyword evidence="10" id="KW-1185">Reference proteome</keyword>
<keyword evidence="6" id="KW-1133">Transmembrane helix</keyword>
<keyword evidence="4" id="KW-1015">Disulfide bond</keyword>
<dbReference type="SMART" id="SM00747">
    <property type="entry name" value="CFEM"/>
    <property type="match status" value="1"/>
</dbReference>
<organism evidence="9 10">
    <name type="scientific">Antrodiella citrinella</name>
    <dbReference type="NCBI Taxonomy" id="2447956"/>
    <lineage>
        <taxon>Eukaryota</taxon>
        <taxon>Fungi</taxon>
        <taxon>Dikarya</taxon>
        <taxon>Basidiomycota</taxon>
        <taxon>Agaricomycotina</taxon>
        <taxon>Agaricomycetes</taxon>
        <taxon>Polyporales</taxon>
        <taxon>Steccherinaceae</taxon>
        <taxon>Antrodiella</taxon>
    </lineage>
</organism>
<feature type="compositionally biased region" description="Low complexity" evidence="5">
    <location>
        <begin position="107"/>
        <end position="146"/>
    </location>
</feature>
<gene>
    <name evidence="9" type="ORF">EUX98_g4509</name>
</gene>
<keyword evidence="3 7" id="KW-0732">Signal</keyword>
<keyword evidence="6" id="KW-0812">Transmembrane</keyword>
<reference evidence="9 10" key="1">
    <citation type="submission" date="2019-02" db="EMBL/GenBank/DDBJ databases">
        <title>Genome sequencing of the rare red list fungi Antrodiella citrinella (Flaviporus citrinellus).</title>
        <authorList>
            <person name="Buettner E."/>
            <person name="Kellner H."/>
        </authorList>
    </citation>
    <scope>NUCLEOTIDE SEQUENCE [LARGE SCALE GENOMIC DNA]</scope>
    <source>
        <strain evidence="9 10">DSM 108506</strain>
    </source>
</reference>
<comment type="caution">
    <text evidence="9">The sequence shown here is derived from an EMBL/GenBank/DDBJ whole genome shotgun (WGS) entry which is preliminary data.</text>
</comment>
<dbReference type="PROSITE" id="PS52012">
    <property type="entry name" value="CFEM"/>
    <property type="match status" value="1"/>
</dbReference>
<comment type="subcellular location">
    <subcellularLocation>
        <location evidence="1">Secreted</location>
    </subcellularLocation>
</comment>
<keyword evidence="2" id="KW-0964">Secreted</keyword>
<dbReference type="AlphaFoldDB" id="A0A4S4MTU2"/>
<keyword evidence="6" id="KW-0472">Membrane</keyword>
<evidence type="ECO:0000313" key="9">
    <source>
        <dbReference type="EMBL" id="THH29696.1"/>
    </source>
</evidence>
<dbReference type="Pfam" id="PF05730">
    <property type="entry name" value="CFEM"/>
    <property type="match status" value="1"/>
</dbReference>
<evidence type="ECO:0000259" key="8">
    <source>
        <dbReference type="PROSITE" id="PS52012"/>
    </source>
</evidence>
<sequence length="186" mass="17277">MFSAKAFTAVLLAAAVLGANAQSSTGAAPTAIPSGITTCALGCISQSLPAGNCSAITDLNCICTSLPFQQAAAQCISTTCPSSDTAAALAAQAQECAAVVSESGSATSAPSATSSGSTTPASSPSASSHSGSSASTPSGASTASPSPTSPTTPSPTGNGAIALSSSGSLVGFAVAIVGAVAGVFVL</sequence>
<feature type="transmembrane region" description="Helical" evidence="6">
    <location>
        <begin position="160"/>
        <end position="185"/>
    </location>
</feature>
<protein>
    <recommendedName>
        <fullName evidence="8">CFEM domain-containing protein</fullName>
    </recommendedName>
</protein>
<evidence type="ECO:0000256" key="1">
    <source>
        <dbReference type="ARBA" id="ARBA00004613"/>
    </source>
</evidence>